<sequence>MSLNNIRKNTIDTIQAMIEDKIITSSDLIRFRNENEDVTNPEYVCYEMENWYRTLGIENVIEAKFNLKLPYFTKEEIKEAYDNNEIILCVPKGITKKQLGQLFNLDCWAFDDELIGKTTESEDFWFKTKKSFVPEHLGSQGREIQRVYQNEGKLGMSLERYLVFLARMRYLTGDTPDTKHKIWIINGRYERNAMLVAGFDSKKRFTVHGWLPQFHSPFVGGRYVFIPDHI</sequence>
<evidence type="ECO:0000313" key="2">
    <source>
        <dbReference type="Proteomes" id="UP000515561"/>
    </source>
</evidence>
<accession>A0A6S6R5Y2</accession>
<proteinExistence type="predicted"/>
<dbReference type="Proteomes" id="UP000515561">
    <property type="component" value="Chromosome"/>
</dbReference>
<protein>
    <submittedName>
        <fullName evidence="1">Uncharacterized protein</fullName>
    </submittedName>
</protein>
<dbReference type="AlphaFoldDB" id="A0A6S6R5Y2"/>
<evidence type="ECO:0000313" key="1">
    <source>
        <dbReference type="EMBL" id="BCJ94860.1"/>
    </source>
</evidence>
<gene>
    <name evidence="1" type="ORF">acsn021_24290</name>
</gene>
<dbReference type="RefSeq" id="WP_184088946.1">
    <property type="nucleotide sequence ID" value="NZ_AP023367.1"/>
</dbReference>
<dbReference type="KEGG" id="acel:acsn021_24290"/>
<organism evidence="1 2">
    <name type="scientific">Anaerocolumna cellulosilytica</name>
    <dbReference type="NCBI Taxonomy" id="433286"/>
    <lineage>
        <taxon>Bacteria</taxon>
        <taxon>Bacillati</taxon>
        <taxon>Bacillota</taxon>
        <taxon>Clostridia</taxon>
        <taxon>Lachnospirales</taxon>
        <taxon>Lachnospiraceae</taxon>
        <taxon>Anaerocolumna</taxon>
    </lineage>
</organism>
<reference evidence="1 2" key="1">
    <citation type="journal article" date="2016" name="Int. J. Syst. Evol. Microbiol.">
        <title>Descriptions of Anaerotaenia torta gen. nov., sp. nov. and Anaerocolumna cellulosilytica gen. nov., sp. nov. isolated from a methanogenic reactor of cattle waste.</title>
        <authorList>
            <person name="Uek A."/>
            <person name="Ohtaki Y."/>
            <person name="Kaku N."/>
            <person name="Ueki K."/>
        </authorList>
    </citation>
    <scope>NUCLEOTIDE SEQUENCE [LARGE SCALE GENOMIC DNA]</scope>
    <source>
        <strain evidence="1 2">SN021</strain>
    </source>
</reference>
<keyword evidence="2" id="KW-1185">Reference proteome</keyword>
<dbReference type="EMBL" id="AP023367">
    <property type="protein sequence ID" value="BCJ94860.1"/>
    <property type="molecule type" value="Genomic_DNA"/>
</dbReference>
<name>A0A6S6R5Y2_9FIRM</name>